<evidence type="ECO:0000256" key="2">
    <source>
        <dbReference type="ARBA" id="ARBA00022737"/>
    </source>
</evidence>
<evidence type="ECO:0008006" key="5">
    <source>
        <dbReference type="Google" id="ProtNLM"/>
    </source>
</evidence>
<proteinExistence type="predicted"/>
<comment type="caution">
    <text evidence="3">The sequence shown here is derived from an EMBL/GenBank/DDBJ whole genome shotgun (WGS) entry which is preliminary data.</text>
</comment>
<dbReference type="Gene3D" id="3.80.10.10">
    <property type="entry name" value="Ribonuclease Inhibitor"/>
    <property type="match status" value="1"/>
</dbReference>
<dbReference type="Proteomes" id="UP000777935">
    <property type="component" value="Unassembled WGS sequence"/>
</dbReference>
<keyword evidence="4" id="KW-1185">Reference proteome</keyword>
<dbReference type="InterPro" id="IPR032675">
    <property type="entry name" value="LRR_dom_sf"/>
</dbReference>
<dbReference type="InterPro" id="IPR001611">
    <property type="entry name" value="Leu-rich_rpt"/>
</dbReference>
<name>A0ABX2IMM2_9RHOB</name>
<organism evidence="3 4">
    <name type="scientific">Parasulfitobacter algicola</name>
    <dbReference type="NCBI Taxonomy" id="2614809"/>
    <lineage>
        <taxon>Bacteria</taxon>
        <taxon>Pseudomonadati</taxon>
        <taxon>Pseudomonadota</taxon>
        <taxon>Alphaproteobacteria</taxon>
        <taxon>Rhodobacterales</taxon>
        <taxon>Roseobacteraceae</taxon>
        <taxon>Parasulfitobacter</taxon>
    </lineage>
</organism>
<dbReference type="RefSeq" id="WP_174135839.1">
    <property type="nucleotide sequence ID" value="NZ_JABUFE010000002.1"/>
</dbReference>
<keyword evidence="1" id="KW-0433">Leucine-rich repeat</keyword>
<evidence type="ECO:0000313" key="3">
    <source>
        <dbReference type="EMBL" id="NSX54132.1"/>
    </source>
</evidence>
<dbReference type="PANTHER" id="PTHR46652">
    <property type="entry name" value="LEUCINE-RICH REPEAT AND IQ DOMAIN-CONTAINING PROTEIN 1-RELATED"/>
    <property type="match status" value="1"/>
</dbReference>
<accession>A0ABX2IMM2</accession>
<protein>
    <recommendedName>
        <fullName evidence="5">Leucine-rich repeat domain-containing protein</fullName>
    </recommendedName>
</protein>
<evidence type="ECO:0000256" key="1">
    <source>
        <dbReference type="ARBA" id="ARBA00022614"/>
    </source>
</evidence>
<dbReference type="EMBL" id="JABUFE010000002">
    <property type="protein sequence ID" value="NSX54132.1"/>
    <property type="molecule type" value="Genomic_DNA"/>
</dbReference>
<dbReference type="SUPFAM" id="SSF52058">
    <property type="entry name" value="L domain-like"/>
    <property type="match status" value="1"/>
</dbReference>
<keyword evidence="2" id="KW-0677">Repeat</keyword>
<reference evidence="3 4" key="1">
    <citation type="submission" date="2020-06" db="EMBL/GenBank/DDBJ databases">
        <title>Sulfitobacter algicola sp. nov., isolated from green algae.</title>
        <authorList>
            <person name="Wang C."/>
        </authorList>
    </citation>
    <scope>NUCLEOTIDE SEQUENCE [LARGE SCALE GENOMIC DNA]</scope>
    <source>
        <strain evidence="3 4">1151</strain>
    </source>
</reference>
<gene>
    <name evidence="3" type="ORF">HRQ87_04890</name>
</gene>
<dbReference type="InterPro" id="IPR050836">
    <property type="entry name" value="SDS22/Internalin_LRR"/>
</dbReference>
<dbReference type="PROSITE" id="PS51450">
    <property type="entry name" value="LRR"/>
    <property type="match status" value="1"/>
</dbReference>
<dbReference type="PANTHER" id="PTHR46652:SF3">
    <property type="entry name" value="LEUCINE-RICH REPEAT-CONTAINING PROTEIN 9"/>
    <property type="match status" value="1"/>
</dbReference>
<evidence type="ECO:0000313" key="4">
    <source>
        <dbReference type="Proteomes" id="UP000777935"/>
    </source>
</evidence>
<sequence>MDRIHIDGPDYSLSMLQAQAISMAVHELGMNSTKYGAISRANGKLSILGICCQTAGACFNGRKSASLGSLEYLDMQELRGDGVLDLSPLANLKNLRHLDIYDNAITDISALAALDELETLNAFGTDITDLSPLQNITALNTIHIQATPVSDVTPLAQITSLTAVYLNGTDIKDISPLIGLPRLSFLDPPSGPGIVGHENIQNFLR</sequence>